<dbReference type="CDD" id="cd02523">
    <property type="entry name" value="PC_cytidylyltransferase"/>
    <property type="match status" value="1"/>
</dbReference>
<dbReference type="Pfam" id="PF00483">
    <property type="entry name" value="NTP_transferase"/>
    <property type="match status" value="1"/>
</dbReference>
<dbReference type="AlphaFoldDB" id="A0A369T6C7"/>
<keyword evidence="5" id="KW-1185">Reference proteome</keyword>
<feature type="domain" description="Nucleotidyl transferase" evidence="3">
    <location>
        <begin position="2"/>
        <end position="114"/>
    </location>
</feature>
<dbReference type="GO" id="GO:0016779">
    <property type="term" value="F:nucleotidyltransferase activity"/>
    <property type="evidence" value="ECO:0007669"/>
    <property type="project" value="UniProtKB-KW"/>
</dbReference>
<protein>
    <submittedName>
        <fullName evidence="4">Phosphocholine cytidylyltransferase family protein</fullName>
    </submittedName>
</protein>
<accession>A0A369T6C7</accession>
<dbReference type="PANTHER" id="PTHR43584">
    <property type="entry name" value="NUCLEOTIDYL TRANSFERASE"/>
    <property type="match status" value="1"/>
</dbReference>
<dbReference type="RefSeq" id="WP_114583224.1">
    <property type="nucleotide sequence ID" value="NZ_QPMH01000019.1"/>
</dbReference>
<dbReference type="SUPFAM" id="SSF53448">
    <property type="entry name" value="Nucleotide-diphospho-sugar transferases"/>
    <property type="match status" value="1"/>
</dbReference>
<dbReference type="PANTHER" id="PTHR43584:SF8">
    <property type="entry name" value="N-ACETYLMURAMATE ALPHA-1-PHOSPHATE URIDYLYLTRANSFERASE"/>
    <property type="match status" value="1"/>
</dbReference>
<reference evidence="4 5" key="1">
    <citation type="submission" date="2018-07" db="EMBL/GenBank/DDBJ databases">
        <title>Venubactetium sediminum gen. nov., sp. nov., isolated from a marine solar saltern.</title>
        <authorList>
            <person name="Wang S."/>
        </authorList>
    </citation>
    <scope>NUCLEOTIDE SEQUENCE [LARGE SCALE GENOMIC DNA]</scope>
    <source>
        <strain evidence="4 5">WD2A32</strain>
    </source>
</reference>
<evidence type="ECO:0000256" key="2">
    <source>
        <dbReference type="ARBA" id="ARBA00022695"/>
    </source>
</evidence>
<evidence type="ECO:0000259" key="3">
    <source>
        <dbReference type="Pfam" id="PF00483"/>
    </source>
</evidence>
<sequence>MKAVILSAGQGKRLLPLTEEVPKCLLPVGVDMHVLDWQLSQLAAAGVEEAVVVTGFQADKVEHELQRPRPGITARSLFNPLYGVADNLSSVFAALGEMTSDVLLMNGDTLFDAPVVKGLVDAPAAPIRVMVSRKDAYDVDDMKVRLDGERLMDVGKSLDAETVDAESIGMMLFRDSGVARFRDAVTAAMRAESGMRVWYLSVIDALAKETEITTAEVRQDEWCEVDFPVDLRRAREAVARWSAGSAGELASVASP</sequence>
<keyword evidence="1 4" id="KW-0808">Transferase</keyword>
<dbReference type="Proteomes" id="UP000253941">
    <property type="component" value="Unassembled WGS sequence"/>
</dbReference>
<keyword evidence="2 4" id="KW-0548">Nucleotidyltransferase</keyword>
<comment type="caution">
    <text evidence="4">The sequence shown here is derived from an EMBL/GenBank/DDBJ whole genome shotgun (WGS) entry which is preliminary data.</text>
</comment>
<dbReference type="InterPro" id="IPR029044">
    <property type="entry name" value="Nucleotide-diphossugar_trans"/>
</dbReference>
<dbReference type="InterPro" id="IPR050065">
    <property type="entry name" value="GlmU-like"/>
</dbReference>
<dbReference type="InterPro" id="IPR005835">
    <property type="entry name" value="NTP_transferase_dom"/>
</dbReference>
<gene>
    <name evidence="4" type="ORF">DRB17_15970</name>
</gene>
<evidence type="ECO:0000256" key="1">
    <source>
        <dbReference type="ARBA" id="ARBA00022679"/>
    </source>
</evidence>
<proteinExistence type="predicted"/>
<organism evidence="4 5">
    <name type="scientific">Ferruginivarius sediminum</name>
    <dbReference type="NCBI Taxonomy" id="2661937"/>
    <lineage>
        <taxon>Bacteria</taxon>
        <taxon>Pseudomonadati</taxon>
        <taxon>Pseudomonadota</taxon>
        <taxon>Alphaproteobacteria</taxon>
        <taxon>Rhodospirillales</taxon>
        <taxon>Rhodospirillaceae</taxon>
        <taxon>Ferruginivarius</taxon>
    </lineage>
</organism>
<dbReference type="EMBL" id="QPMH01000019">
    <property type="protein sequence ID" value="RDD60828.1"/>
    <property type="molecule type" value="Genomic_DNA"/>
</dbReference>
<evidence type="ECO:0000313" key="4">
    <source>
        <dbReference type="EMBL" id="RDD60828.1"/>
    </source>
</evidence>
<evidence type="ECO:0000313" key="5">
    <source>
        <dbReference type="Proteomes" id="UP000253941"/>
    </source>
</evidence>
<dbReference type="Gene3D" id="3.90.550.10">
    <property type="entry name" value="Spore Coat Polysaccharide Biosynthesis Protein SpsA, Chain A"/>
    <property type="match status" value="1"/>
</dbReference>
<name>A0A369T6C7_9PROT</name>